<reference evidence="1 2" key="1">
    <citation type="submission" date="2014-07" db="EMBL/GenBank/DDBJ databases">
        <authorList>
            <person name="McCorrison J."/>
            <person name="Sanka R."/>
            <person name="Torralba M."/>
            <person name="Gillis M."/>
            <person name="Haft D.H."/>
            <person name="Methe B."/>
            <person name="Sutton G."/>
            <person name="Nelson K.E."/>
        </authorList>
    </citation>
    <scope>NUCLEOTIDE SEQUENCE [LARGE SCALE GENOMIC DNA]</scope>
    <source>
        <strain evidence="1 2">DNF00320</strain>
    </source>
</reference>
<accession>A0A096AEA5</accession>
<gene>
    <name evidence="1" type="ORF">HMPREF0647_02330</name>
</gene>
<evidence type="ECO:0000313" key="1">
    <source>
        <dbReference type="EMBL" id="KGF45438.1"/>
    </source>
</evidence>
<dbReference type="Proteomes" id="UP000029525">
    <property type="component" value="Unassembled WGS sequence"/>
</dbReference>
<proteinExistence type="predicted"/>
<dbReference type="Pfam" id="PF18939">
    <property type="entry name" value="DUF5686"/>
    <property type="match status" value="2"/>
</dbReference>
<dbReference type="RefSeq" id="WP_036866159.1">
    <property type="nucleotide sequence ID" value="NZ_JRNQ01000014.1"/>
</dbReference>
<sequence>MAKLNRTSITLRAFLLLLTCITVITAKAGKDEKVLLQRITAYGKEIASSMPDSIERNVYRKCFIDIKRRNFLLLGMPTMFFMMKDNRRKAVAEAYEHEVVYSNREWRTKRNIWLSTVYHGHTVLYNLLDYIRPQLYDTEIFYNKILSPLNSNNYKYYSYEAKVISDSITRLSFKSKRIHTELIRRGYANIVTTTGRIIDFSLEGESDMNHFTINGEMANEGANLLLPRWCKIDASIKFMGNHINAIMDSYFDMPETLADTINDSHDLRLMERLRPKKLTTEEQDLIKEYYPKEDTLHTDTIKVPKKKNWAKIIFWDIIGDNILNDISTHTADDKGYMRIAPILNPLYFGYSHRKGLYYKVDIKGGYTFNSNRDIYGRLKMGYSFKQKQLFYSIPIIYNFNKNRFGFVRLEISNGSRITDSRVLDNIKAAVHRDTINWERMNLDYFKDTELRFTAGYDILYQQLSLQGGISIHRRSAIDKTGFLTVGRPSAYQSIAPFISVSWYPFTRYAPLVFTAQYEHGIKVLGGNILYSRIETDLQYIGYLPSMRLWSLRVGAGGYLNKKGETYFLSYYNFHENYIPNGWRDDWSGEFEMLNANWYNASNFYVRANFTYESPLLVLSWLPWVGRVIEKERIYVSMLGVKYLCPYTEVGYSFTNRVFSMGIFTGFSQRHYEGIGVKFGFELFSKW</sequence>
<dbReference type="AlphaFoldDB" id="A0A096AEA5"/>
<dbReference type="EMBL" id="JRNQ01000014">
    <property type="protein sequence ID" value="KGF45438.1"/>
    <property type="molecule type" value="Genomic_DNA"/>
</dbReference>
<comment type="caution">
    <text evidence="1">The sequence shown here is derived from an EMBL/GenBank/DDBJ whole genome shotgun (WGS) entry which is preliminary data.</text>
</comment>
<name>A0A096AEA5_9BACT</name>
<organism evidence="1 2">
    <name type="scientific">Prevotella bivia DNF00320</name>
    <dbReference type="NCBI Taxonomy" id="1401068"/>
    <lineage>
        <taxon>Bacteria</taxon>
        <taxon>Pseudomonadati</taxon>
        <taxon>Bacteroidota</taxon>
        <taxon>Bacteroidia</taxon>
        <taxon>Bacteroidales</taxon>
        <taxon>Prevotellaceae</taxon>
        <taxon>Prevotella</taxon>
    </lineage>
</organism>
<protein>
    <submittedName>
        <fullName evidence="1">Uncharacterized protein</fullName>
    </submittedName>
</protein>
<dbReference type="InterPro" id="IPR043741">
    <property type="entry name" value="DUF5686"/>
</dbReference>
<evidence type="ECO:0000313" key="2">
    <source>
        <dbReference type="Proteomes" id="UP000029525"/>
    </source>
</evidence>
<dbReference type="OrthoDB" id="983143at2"/>